<evidence type="ECO:0000313" key="3">
    <source>
        <dbReference type="Proteomes" id="UP001367030"/>
    </source>
</evidence>
<reference evidence="2 3" key="1">
    <citation type="submission" date="2024-03" db="EMBL/GenBank/DDBJ databases">
        <title>Novel species of the genus Variovorax.</title>
        <authorList>
            <person name="Liu Q."/>
            <person name="Xin Y.-H."/>
        </authorList>
    </citation>
    <scope>NUCLEOTIDE SEQUENCE [LARGE SCALE GENOMIC DNA]</scope>
    <source>
        <strain evidence="2 3">KACC 18901</strain>
    </source>
</reference>
<dbReference type="PRINTS" id="PR00111">
    <property type="entry name" value="ABHYDROLASE"/>
</dbReference>
<name>A0ABU8X4K9_9BURK</name>
<dbReference type="SUPFAM" id="SSF53474">
    <property type="entry name" value="alpha/beta-Hydrolases"/>
    <property type="match status" value="1"/>
</dbReference>
<dbReference type="PANTHER" id="PTHR43194">
    <property type="entry name" value="HYDROLASE ALPHA/BETA FOLD FAMILY"/>
    <property type="match status" value="1"/>
</dbReference>
<evidence type="ECO:0000313" key="2">
    <source>
        <dbReference type="EMBL" id="MEJ8853973.1"/>
    </source>
</evidence>
<dbReference type="RefSeq" id="WP_340334069.1">
    <property type="nucleotide sequence ID" value="NZ_JBBKZS010000002.1"/>
</dbReference>
<organism evidence="2 3">
    <name type="scientific">Variovorax robiniae</name>
    <dbReference type="NCBI Taxonomy" id="1836199"/>
    <lineage>
        <taxon>Bacteria</taxon>
        <taxon>Pseudomonadati</taxon>
        <taxon>Pseudomonadota</taxon>
        <taxon>Betaproteobacteria</taxon>
        <taxon>Burkholderiales</taxon>
        <taxon>Comamonadaceae</taxon>
        <taxon>Variovorax</taxon>
    </lineage>
</organism>
<gene>
    <name evidence="2" type="ORF">WKW79_05305</name>
</gene>
<comment type="caution">
    <text evidence="2">The sequence shown here is derived from an EMBL/GenBank/DDBJ whole genome shotgun (WGS) entry which is preliminary data.</text>
</comment>
<dbReference type="EMBL" id="JBBKZS010000002">
    <property type="protein sequence ID" value="MEJ8853973.1"/>
    <property type="molecule type" value="Genomic_DNA"/>
</dbReference>
<keyword evidence="3" id="KW-1185">Reference proteome</keyword>
<dbReference type="Pfam" id="PF00561">
    <property type="entry name" value="Abhydrolase_1"/>
    <property type="match status" value="1"/>
</dbReference>
<dbReference type="InterPro" id="IPR000639">
    <property type="entry name" value="Epox_hydrolase-like"/>
</dbReference>
<dbReference type="InterPro" id="IPR029058">
    <property type="entry name" value="AB_hydrolase_fold"/>
</dbReference>
<protein>
    <submittedName>
        <fullName evidence="2">Alpha/beta hydrolase</fullName>
    </submittedName>
</protein>
<dbReference type="GO" id="GO:0016787">
    <property type="term" value="F:hydrolase activity"/>
    <property type="evidence" value="ECO:0007669"/>
    <property type="project" value="UniProtKB-KW"/>
</dbReference>
<dbReference type="InterPro" id="IPR050228">
    <property type="entry name" value="Carboxylesterase_BioH"/>
</dbReference>
<dbReference type="PANTHER" id="PTHR43194:SF5">
    <property type="entry name" value="PIMELOYL-[ACYL-CARRIER PROTEIN] METHYL ESTER ESTERASE"/>
    <property type="match status" value="1"/>
</dbReference>
<dbReference type="Proteomes" id="UP001367030">
    <property type="component" value="Unassembled WGS sequence"/>
</dbReference>
<dbReference type="PRINTS" id="PR00412">
    <property type="entry name" value="EPOXHYDRLASE"/>
</dbReference>
<sequence>MNYTVNGHTTYCYTGGKSFDAGKPTVVFIHGVLNDHSVWILQSRWFANHGWNVLAVDLPGHCRSEGKPPASVEEAAGFVLALLDAAGIDKAALVGHSFGSLIALETAARAPQRVSHLALVGTAFPMTVSPALLDGAINAPQRAIDMVNTFSHSLLAPPPSSLGPGTWLQGGSRALMRRVLASNREANVFHIGFKACNDYANGEAAMAAVSCPVLFVLGESDQMTPPRAAKLLTAKARGAKVVTVPAGHALMTEAPEQTLFALKDFLGA</sequence>
<keyword evidence="2" id="KW-0378">Hydrolase</keyword>
<evidence type="ECO:0000259" key="1">
    <source>
        <dbReference type="Pfam" id="PF00561"/>
    </source>
</evidence>
<dbReference type="InterPro" id="IPR000073">
    <property type="entry name" value="AB_hydrolase_1"/>
</dbReference>
<accession>A0ABU8X4K9</accession>
<dbReference type="Gene3D" id="3.40.50.1820">
    <property type="entry name" value="alpha/beta hydrolase"/>
    <property type="match status" value="1"/>
</dbReference>
<feature type="domain" description="AB hydrolase-1" evidence="1">
    <location>
        <begin position="24"/>
        <end position="126"/>
    </location>
</feature>
<proteinExistence type="predicted"/>